<dbReference type="InterPro" id="IPR045140">
    <property type="entry name" value="SHCBP1-like"/>
</dbReference>
<dbReference type="PANTHER" id="PTHR14695">
    <property type="entry name" value="SHC SH2-DOMAIN BINDING PROTEIN 1-RELATED"/>
    <property type="match status" value="1"/>
</dbReference>
<evidence type="ECO:0000256" key="1">
    <source>
        <dbReference type="ARBA" id="ARBA00004186"/>
    </source>
</evidence>
<evidence type="ECO:0000256" key="2">
    <source>
        <dbReference type="ARBA" id="ARBA00022490"/>
    </source>
</evidence>
<evidence type="ECO:0000259" key="5">
    <source>
        <dbReference type="Pfam" id="PF23762"/>
    </source>
</evidence>
<dbReference type="InterPro" id="IPR057508">
    <property type="entry name" value="SHCBP-like_N"/>
</dbReference>
<evidence type="ECO:0000256" key="3">
    <source>
        <dbReference type="ARBA" id="ARBA00023212"/>
    </source>
</evidence>
<evidence type="ECO:0000259" key="4">
    <source>
        <dbReference type="Pfam" id="PF13229"/>
    </source>
</evidence>
<name>A0A6P3X307_DINQU</name>
<dbReference type="PANTHER" id="PTHR14695:SF4">
    <property type="entry name" value="PROTEIN NESSUN DORMA"/>
    <property type="match status" value="1"/>
</dbReference>
<evidence type="ECO:0000313" key="6">
    <source>
        <dbReference type="Proteomes" id="UP000515204"/>
    </source>
</evidence>
<keyword evidence="3" id="KW-0206">Cytoskeleton</keyword>
<dbReference type="GO" id="GO:0005819">
    <property type="term" value="C:spindle"/>
    <property type="evidence" value="ECO:0007669"/>
    <property type="project" value="UniProtKB-SubCell"/>
</dbReference>
<dbReference type="RefSeq" id="XP_014472674.1">
    <property type="nucleotide sequence ID" value="XM_014617188.1"/>
</dbReference>
<dbReference type="KEGG" id="dqu:106743398"/>
<dbReference type="InterPro" id="IPR012334">
    <property type="entry name" value="Pectin_lyas_fold"/>
</dbReference>
<dbReference type="Pfam" id="PF13229">
    <property type="entry name" value="Beta_helix"/>
    <property type="match status" value="1"/>
</dbReference>
<dbReference type="OrthoDB" id="5978115at2759"/>
<dbReference type="InterPro" id="IPR011050">
    <property type="entry name" value="Pectin_lyase_fold/virulence"/>
</dbReference>
<dbReference type="Gene3D" id="2.160.20.10">
    <property type="entry name" value="Single-stranded right-handed beta-helix, Pectin lyase-like"/>
    <property type="match status" value="1"/>
</dbReference>
<dbReference type="Proteomes" id="UP000515204">
    <property type="component" value="Unplaced"/>
</dbReference>
<sequence>MMKTYCFDKSLHERLMEYTSILSNSERILPASQIEQEWNYDTELIIEPVGWQALWNVPFSVCAQNQVHYPLVLLVEVLSTECSTLSALVKIIWDEMEKYQTFPTECTVKLIELYPTIEQINTALDVLGTAHCIDKLRFFFTYLWMPWDNEEDDNIDWVSQHLESRIKFAYDIKRGIIDKQTCDLIRSLIREGKQIWEKISKLENLISDDDEDKKLTANTTVELMNLHFRLQQIKSEMDVLENATMREMVLKYQNSVEKNIKSKDEKITCYFVWLEGTLKELRKTCDQVEEMLPNDLSIKIYGCLDETLHTCKSGDIVMLGEGKHIINGADGLETGGIIKGISDARCTILHPKDLNSSSTLLDFSDSSNEVTLENVCVSLGELPIGIIVRSGVVRIKHCIISNLNSKQKIVQTGIVVMPGATLIIDNTNLEYLGTTVLICTNGKVIMNNCNIRACYLGIQLTDNSSLIANKCVFDNCLEYAIQMDTDRDIPNEARHLYYNEIPDDMSEIKLSECRSIQSSFKDIILKPKRVAAMTEWLDVNAII</sequence>
<evidence type="ECO:0000313" key="7">
    <source>
        <dbReference type="RefSeq" id="XP_014472673.1"/>
    </source>
</evidence>
<dbReference type="GeneID" id="106743398"/>
<organism evidence="6 7">
    <name type="scientific">Dinoponera quadriceps</name>
    <name type="common">South American ant</name>
    <dbReference type="NCBI Taxonomy" id="609295"/>
    <lineage>
        <taxon>Eukaryota</taxon>
        <taxon>Metazoa</taxon>
        <taxon>Ecdysozoa</taxon>
        <taxon>Arthropoda</taxon>
        <taxon>Hexapoda</taxon>
        <taxon>Insecta</taxon>
        <taxon>Pterygota</taxon>
        <taxon>Neoptera</taxon>
        <taxon>Endopterygota</taxon>
        <taxon>Hymenoptera</taxon>
        <taxon>Apocrita</taxon>
        <taxon>Aculeata</taxon>
        <taxon>Formicoidea</taxon>
        <taxon>Formicidae</taxon>
        <taxon>Ponerinae</taxon>
        <taxon>Ponerini</taxon>
        <taxon>Dinoponera</taxon>
    </lineage>
</organism>
<keyword evidence="2" id="KW-0963">Cytoplasm</keyword>
<feature type="domain" description="SHC SH2" evidence="5">
    <location>
        <begin position="13"/>
        <end position="246"/>
    </location>
</feature>
<proteinExistence type="predicted"/>
<gene>
    <name evidence="7 8" type="primary">LOC106743398</name>
</gene>
<evidence type="ECO:0000313" key="8">
    <source>
        <dbReference type="RefSeq" id="XP_014472674.1"/>
    </source>
</evidence>
<comment type="subcellular location">
    <subcellularLocation>
        <location evidence="1">Cytoplasm</location>
        <location evidence="1">Cytoskeleton</location>
        <location evidence="1">Spindle</location>
    </subcellularLocation>
</comment>
<accession>A0A6P3X307</accession>
<keyword evidence="6" id="KW-1185">Reference proteome</keyword>
<reference evidence="7 8" key="1">
    <citation type="submission" date="2025-04" db="UniProtKB">
        <authorList>
            <consortium name="RefSeq"/>
        </authorList>
    </citation>
    <scope>IDENTIFICATION</scope>
</reference>
<dbReference type="InterPro" id="IPR039448">
    <property type="entry name" value="Beta_helix"/>
</dbReference>
<dbReference type="Pfam" id="PF23762">
    <property type="entry name" value="SHCBP_N"/>
    <property type="match status" value="1"/>
</dbReference>
<feature type="domain" description="Right handed beta helix" evidence="4">
    <location>
        <begin position="361"/>
        <end position="486"/>
    </location>
</feature>
<dbReference type="GO" id="GO:0007112">
    <property type="term" value="P:male meiosis cytokinesis"/>
    <property type="evidence" value="ECO:0007669"/>
    <property type="project" value="TreeGrafter"/>
</dbReference>
<dbReference type="SUPFAM" id="SSF51126">
    <property type="entry name" value="Pectin lyase-like"/>
    <property type="match status" value="1"/>
</dbReference>
<dbReference type="CTD" id="35298"/>
<protein>
    <submittedName>
        <fullName evidence="7 8">SHC SH2 domain-binding protein 1 homolog B isoform X1</fullName>
    </submittedName>
</protein>
<dbReference type="AlphaFoldDB" id="A0A6P3X307"/>
<dbReference type="GO" id="GO:0007283">
    <property type="term" value="P:spermatogenesis"/>
    <property type="evidence" value="ECO:0007669"/>
    <property type="project" value="TreeGrafter"/>
</dbReference>
<dbReference type="RefSeq" id="XP_014472673.1">
    <property type="nucleotide sequence ID" value="XM_014617187.1"/>
</dbReference>